<feature type="compositionally biased region" description="Low complexity" evidence="12">
    <location>
        <begin position="19"/>
        <end position="31"/>
    </location>
</feature>
<comment type="function">
    <text evidence="11">Cysteine protease that plays a key role in autophagy by mediating both proteolytic activation and delipidation of ATG8 family proteins.</text>
</comment>
<dbReference type="InterPro" id="IPR005078">
    <property type="entry name" value="Peptidase_C54"/>
</dbReference>
<evidence type="ECO:0000256" key="3">
    <source>
        <dbReference type="ARBA" id="ARBA00022448"/>
    </source>
</evidence>
<dbReference type="GO" id="GO:0035973">
    <property type="term" value="P:aggrephagy"/>
    <property type="evidence" value="ECO:0007669"/>
    <property type="project" value="TreeGrafter"/>
</dbReference>
<dbReference type="PANTHER" id="PTHR22624">
    <property type="entry name" value="CYSTEINE PROTEASE ATG4"/>
    <property type="match status" value="1"/>
</dbReference>
<feature type="region of interest" description="Disordered" evidence="12">
    <location>
        <begin position="468"/>
        <end position="489"/>
    </location>
</feature>
<evidence type="ECO:0000256" key="11">
    <source>
        <dbReference type="RuleBase" id="RU363115"/>
    </source>
</evidence>
<evidence type="ECO:0000256" key="9">
    <source>
        <dbReference type="ARBA" id="ARBA00023006"/>
    </source>
</evidence>
<evidence type="ECO:0000313" key="14">
    <source>
        <dbReference type="Proteomes" id="UP001652628"/>
    </source>
</evidence>
<feature type="domain" description="Peptidase C54 catalytic" evidence="13">
    <location>
        <begin position="309"/>
        <end position="609"/>
    </location>
</feature>
<dbReference type="SUPFAM" id="SSF54001">
    <property type="entry name" value="Cysteine proteinases"/>
    <property type="match status" value="1"/>
</dbReference>
<evidence type="ECO:0000256" key="4">
    <source>
        <dbReference type="ARBA" id="ARBA00022490"/>
    </source>
</evidence>
<sequence>MPQFFKFPKLRTKRRRRSSTSSSSASVFMSSSTATKQMNYDGLLSKLTDEKLMLFEAAGEGSIVEGSRMCGQDAVPDPLSLPLVEDGAIEEEQAAPIQTIPRTVFAVPRAPSPSPVSTSGANLNLKSENAATATPQRKISTSSRFMNAFSQLYGGGSGGGSGSSGPSCGHVEQHSEENGDLSANRTPTKGMESKLVAMWHNVKYGWSGKMRQTSFSKEQPVWLLGRCYHRRFTPPVSMESSITELPSGADTTPDNATSAFDSIQATSTSASLYPALNPQQIDEIVVPQELGMDAVENQVGEQPWEEGIEGFRRDFYSRIWMTYRREFPIMNGSNYTSDCGWGCMLRSGQMLLAQGLICHFLGRSWRYDSESQLHSTYEDNMHKKIVKWFGDSSSKNSPFSIHALVRLGEDLGKKPGDWYGPASVSYLLKHALEHAAQENADFDNISVYVAKDCTIYIQDIEDQCSIPEPAPKPHVPWQQAKRSQAETPKSEHQQHWKSLIVLIPLRLGSDKLNPVYAHCLKLLLSTEHCLGIIGGKPKHSLYFVGFQEDRLIHLDPHYCQEMVDVNQENFSLHSFHCKSPRKLKASKMDPSCCIGFYCATKSDFDSFMESVQLYLHPMRCASGATVDKAAGGHQVTPQSTHHHQAEQAEMNYPLFSFSRGRCLDHERDEMSDSLYKPLIKQVAALAQELGTQLLPPHHVDDNDQDDSESEEFVLL</sequence>
<dbReference type="InterPro" id="IPR038765">
    <property type="entry name" value="Papain-like_cys_pep_sf"/>
</dbReference>
<keyword evidence="6 11" id="KW-0378">Hydrolase</keyword>
<keyword evidence="9 11" id="KW-0072">Autophagy</keyword>
<evidence type="ECO:0000256" key="7">
    <source>
        <dbReference type="ARBA" id="ARBA00022807"/>
    </source>
</evidence>
<dbReference type="Proteomes" id="UP001652628">
    <property type="component" value="Chromosome 3"/>
</dbReference>
<feature type="region of interest" description="Disordered" evidence="12">
    <location>
        <begin position="156"/>
        <end position="187"/>
    </location>
</feature>
<comment type="similarity">
    <text evidence="2 11">Belongs to the peptidase C54 family.</text>
</comment>
<keyword evidence="4 11" id="KW-0963">Cytoplasm</keyword>
<keyword evidence="7" id="KW-0788">Thiol protease</keyword>
<keyword evidence="3" id="KW-0813">Transport</keyword>
<comment type="catalytic activity">
    <reaction evidence="10">
        <text>[protein]-C-terminal L-amino acid-glycyl-phosphatidylethanolamide + H2O = [protein]-C-terminal L-amino acid-glycine + a 1,2-diacyl-sn-glycero-3-phosphoethanolamine</text>
        <dbReference type="Rhea" id="RHEA:67548"/>
        <dbReference type="Rhea" id="RHEA-COMP:17323"/>
        <dbReference type="Rhea" id="RHEA-COMP:17324"/>
        <dbReference type="ChEBI" id="CHEBI:15377"/>
        <dbReference type="ChEBI" id="CHEBI:64612"/>
        <dbReference type="ChEBI" id="CHEBI:172940"/>
        <dbReference type="ChEBI" id="CHEBI:172941"/>
    </reaction>
    <physiologicalReaction direction="left-to-right" evidence="10">
        <dbReference type="Rhea" id="RHEA:67549"/>
    </physiologicalReaction>
</comment>
<dbReference type="GO" id="GO:0034727">
    <property type="term" value="P:piecemeal microautophagy of the nucleus"/>
    <property type="evidence" value="ECO:0007669"/>
    <property type="project" value="TreeGrafter"/>
</dbReference>
<dbReference type="GO" id="GO:0000045">
    <property type="term" value="P:autophagosome assembly"/>
    <property type="evidence" value="ECO:0007669"/>
    <property type="project" value="TreeGrafter"/>
</dbReference>
<gene>
    <name evidence="15" type="primary">Atg4b</name>
</gene>
<reference evidence="15" key="1">
    <citation type="submission" date="2025-08" db="UniProtKB">
        <authorList>
            <consortium name="RefSeq"/>
        </authorList>
    </citation>
    <scope>IDENTIFICATION</scope>
</reference>
<feature type="region of interest" description="Disordered" evidence="12">
    <location>
        <begin position="694"/>
        <end position="715"/>
    </location>
</feature>
<evidence type="ECO:0000256" key="2">
    <source>
        <dbReference type="ARBA" id="ARBA00010958"/>
    </source>
</evidence>
<dbReference type="GO" id="GO:0016485">
    <property type="term" value="P:protein processing"/>
    <property type="evidence" value="ECO:0007669"/>
    <property type="project" value="TreeGrafter"/>
</dbReference>
<dbReference type="EC" id="3.4.22.-" evidence="11"/>
<dbReference type="GO" id="GO:0000423">
    <property type="term" value="P:mitophagy"/>
    <property type="evidence" value="ECO:0007669"/>
    <property type="project" value="TreeGrafter"/>
</dbReference>
<feature type="compositionally biased region" description="Acidic residues" evidence="12">
    <location>
        <begin position="702"/>
        <end position="715"/>
    </location>
</feature>
<keyword evidence="8 11" id="KW-0653">Protein transport</keyword>
<dbReference type="GO" id="GO:0019786">
    <property type="term" value="F:protein-phosphatidylethanolamide deconjugating activity"/>
    <property type="evidence" value="ECO:0007669"/>
    <property type="project" value="InterPro"/>
</dbReference>
<dbReference type="InterPro" id="IPR046792">
    <property type="entry name" value="Peptidase_C54_cat"/>
</dbReference>
<evidence type="ECO:0000256" key="6">
    <source>
        <dbReference type="ARBA" id="ARBA00022801"/>
    </source>
</evidence>
<dbReference type="AlphaFoldDB" id="A0AB40DKG9"/>
<dbReference type="Pfam" id="PF03416">
    <property type="entry name" value="Peptidase_C54"/>
    <property type="match status" value="1"/>
</dbReference>
<proteinExistence type="inferred from homology"/>
<keyword evidence="5 11" id="KW-0645">Protease</keyword>
<feature type="region of interest" description="Disordered" evidence="12">
    <location>
        <begin position="1"/>
        <end position="31"/>
    </location>
</feature>
<evidence type="ECO:0000256" key="1">
    <source>
        <dbReference type="ARBA" id="ARBA00004496"/>
    </source>
</evidence>
<organism evidence="14 15">
    <name type="scientific">Drosophila suzukii</name>
    <name type="common">Spotted-wing drosophila fruit fly</name>
    <dbReference type="NCBI Taxonomy" id="28584"/>
    <lineage>
        <taxon>Eukaryota</taxon>
        <taxon>Metazoa</taxon>
        <taxon>Ecdysozoa</taxon>
        <taxon>Arthropoda</taxon>
        <taxon>Hexapoda</taxon>
        <taxon>Insecta</taxon>
        <taxon>Pterygota</taxon>
        <taxon>Neoptera</taxon>
        <taxon>Endopterygota</taxon>
        <taxon>Diptera</taxon>
        <taxon>Brachycera</taxon>
        <taxon>Muscomorpha</taxon>
        <taxon>Ephydroidea</taxon>
        <taxon>Drosophilidae</taxon>
        <taxon>Drosophila</taxon>
        <taxon>Sophophora</taxon>
    </lineage>
</organism>
<protein>
    <recommendedName>
        <fullName evidence="11">Cysteine protease</fullName>
        <ecNumber evidence="11">3.4.22.-</ecNumber>
    </recommendedName>
</protein>
<dbReference type="GO" id="GO:0015031">
    <property type="term" value="P:protein transport"/>
    <property type="evidence" value="ECO:0007669"/>
    <property type="project" value="UniProtKB-KW"/>
</dbReference>
<feature type="compositionally biased region" description="Basic residues" evidence="12">
    <location>
        <begin position="8"/>
        <end position="18"/>
    </location>
</feature>
<dbReference type="PANTHER" id="PTHR22624:SF52">
    <property type="entry name" value="CYSTEINE PROTEASE"/>
    <property type="match status" value="1"/>
</dbReference>
<dbReference type="GO" id="GO:0005737">
    <property type="term" value="C:cytoplasm"/>
    <property type="evidence" value="ECO:0007669"/>
    <property type="project" value="UniProtKB-SubCell"/>
</dbReference>
<dbReference type="RefSeq" id="XP_065723042.2">
    <property type="nucleotide sequence ID" value="XM_065866970.2"/>
</dbReference>
<evidence type="ECO:0000259" key="13">
    <source>
        <dbReference type="Pfam" id="PF03416"/>
    </source>
</evidence>
<name>A0AB40DKG9_DROSZ</name>
<keyword evidence="14" id="KW-1185">Reference proteome</keyword>
<dbReference type="GeneID" id="108006413"/>
<evidence type="ECO:0000256" key="8">
    <source>
        <dbReference type="ARBA" id="ARBA00022927"/>
    </source>
</evidence>
<comment type="subcellular location">
    <subcellularLocation>
        <location evidence="1 11">Cytoplasm</location>
    </subcellularLocation>
</comment>
<evidence type="ECO:0000256" key="10">
    <source>
        <dbReference type="ARBA" id="ARBA00029362"/>
    </source>
</evidence>
<accession>A0AB40DKG9</accession>
<evidence type="ECO:0000256" key="5">
    <source>
        <dbReference type="ARBA" id="ARBA00022670"/>
    </source>
</evidence>
<evidence type="ECO:0000313" key="15">
    <source>
        <dbReference type="RefSeq" id="XP_065723042.2"/>
    </source>
</evidence>
<evidence type="ECO:0000256" key="12">
    <source>
        <dbReference type="SAM" id="MobiDB-lite"/>
    </source>
</evidence>
<dbReference type="GO" id="GO:0004197">
    <property type="term" value="F:cysteine-type endopeptidase activity"/>
    <property type="evidence" value="ECO:0007669"/>
    <property type="project" value="TreeGrafter"/>
</dbReference>